<dbReference type="Proteomes" id="UP000184388">
    <property type="component" value="Unassembled WGS sequence"/>
</dbReference>
<organism evidence="1 2">
    <name type="scientific">Streptomyces yunnanensis</name>
    <dbReference type="NCBI Taxonomy" id="156453"/>
    <lineage>
        <taxon>Bacteria</taxon>
        <taxon>Bacillati</taxon>
        <taxon>Actinomycetota</taxon>
        <taxon>Actinomycetes</taxon>
        <taxon>Kitasatosporales</taxon>
        <taxon>Streptomycetaceae</taxon>
        <taxon>Streptomyces</taxon>
    </lineage>
</organism>
<evidence type="ECO:0000313" key="1">
    <source>
        <dbReference type="EMBL" id="SHL26097.1"/>
    </source>
</evidence>
<name>A0A9X8MPH2_9ACTN</name>
<gene>
    <name evidence="1" type="ORF">SAMN05216268_103391</name>
</gene>
<reference evidence="2" key="1">
    <citation type="submission" date="2016-11" db="EMBL/GenBank/DDBJ databases">
        <authorList>
            <person name="Jaros S."/>
            <person name="Januszkiewicz K."/>
            <person name="Wedrychowicz H."/>
        </authorList>
    </citation>
    <scope>NUCLEOTIDE SEQUENCE [LARGE SCALE GENOMIC DNA]</scope>
    <source>
        <strain evidence="2">CGMCC 4.3555</strain>
    </source>
</reference>
<dbReference type="AlphaFoldDB" id="A0A9X8MPH2"/>
<accession>A0A9X8MPH2</accession>
<proteinExistence type="predicted"/>
<comment type="caution">
    <text evidence="1">The sequence shown here is derived from an EMBL/GenBank/DDBJ whole genome shotgun (WGS) entry which is preliminary data.</text>
</comment>
<sequence length="95" mass="10551">MACTLVPEHQGRRSVQVSECPRAHLPEGFADQIDNAWFAADNRLVNGPLKPISARSLVAVEASELSELSKCDIHPIAIEVFEVRLRQFIKMGPQN</sequence>
<dbReference type="EMBL" id="FRBK01000003">
    <property type="protein sequence ID" value="SHL26097.1"/>
    <property type="molecule type" value="Genomic_DNA"/>
</dbReference>
<evidence type="ECO:0000313" key="2">
    <source>
        <dbReference type="Proteomes" id="UP000184388"/>
    </source>
</evidence>
<protein>
    <submittedName>
        <fullName evidence="1">Uncharacterized protein</fullName>
    </submittedName>
</protein>